<organism evidence="2 3">
    <name type="scientific">Eisenbergiella porci</name>
    <dbReference type="NCBI Taxonomy" id="2652274"/>
    <lineage>
        <taxon>Bacteria</taxon>
        <taxon>Bacillati</taxon>
        <taxon>Bacillota</taxon>
        <taxon>Clostridia</taxon>
        <taxon>Lachnospirales</taxon>
        <taxon>Lachnospiraceae</taxon>
        <taxon>Eisenbergiella</taxon>
    </lineage>
</organism>
<reference evidence="2 3" key="1">
    <citation type="submission" date="2019-08" db="EMBL/GenBank/DDBJ databases">
        <title>In-depth cultivation of the pig gut microbiome towards novel bacterial diversity and tailored functional studies.</title>
        <authorList>
            <person name="Wylensek D."/>
            <person name="Hitch T.C.A."/>
            <person name="Clavel T."/>
        </authorList>
    </citation>
    <scope>NUCLEOTIDE SEQUENCE [LARGE SCALE GENOMIC DNA]</scope>
    <source>
        <strain evidence="2 3">WCA-389-WT-23B</strain>
    </source>
</reference>
<dbReference type="GeneID" id="86056704"/>
<keyword evidence="1" id="KW-1133">Transmembrane helix</keyword>
<comment type="caution">
    <text evidence="2">The sequence shown here is derived from an EMBL/GenBank/DDBJ whole genome shotgun (WGS) entry which is preliminary data.</text>
</comment>
<evidence type="ECO:0000256" key="1">
    <source>
        <dbReference type="SAM" id="Phobius"/>
    </source>
</evidence>
<evidence type="ECO:0000313" key="3">
    <source>
        <dbReference type="Proteomes" id="UP000436047"/>
    </source>
</evidence>
<keyword evidence="3" id="KW-1185">Reference proteome</keyword>
<dbReference type="Proteomes" id="UP000436047">
    <property type="component" value="Unassembled WGS sequence"/>
</dbReference>
<feature type="transmembrane region" description="Helical" evidence="1">
    <location>
        <begin position="129"/>
        <end position="148"/>
    </location>
</feature>
<dbReference type="RefSeq" id="WP_154468161.1">
    <property type="nucleotide sequence ID" value="NZ_JAXDZL010000182.1"/>
</dbReference>
<sequence length="196" mass="22271">MNLPESGIKILSFYILVAVTAGLVLTVLSSYMKKRIDVGYHQLFTSHEIRLNEKGHRLPYMNMEEPEIRELRDQVSDNSGATGAGMASLYWDMEILVKSLCSAVIAIFLCADIFRGASSREFTGIYNVVNSPFAIVILAGLIAVSVFISSKMTGKLFDVSLDVFLNGAKYQRYGRRWFSGMKNWMYRRKWRCRSII</sequence>
<dbReference type="AlphaFoldDB" id="A0A6N7WM85"/>
<dbReference type="EMBL" id="VUMI01000080">
    <property type="protein sequence ID" value="MSS91793.1"/>
    <property type="molecule type" value="Genomic_DNA"/>
</dbReference>
<protein>
    <submittedName>
        <fullName evidence="2">Uncharacterized protein</fullName>
    </submittedName>
</protein>
<evidence type="ECO:0000313" key="2">
    <source>
        <dbReference type="EMBL" id="MSS91793.1"/>
    </source>
</evidence>
<feature type="transmembrane region" description="Helical" evidence="1">
    <location>
        <begin position="12"/>
        <end position="32"/>
    </location>
</feature>
<proteinExistence type="predicted"/>
<keyword evidence="1" id="KW-0472">Membrane</keyword>
<gene>
    <name evidence="2" type="ORF">FYJ45_27335</name>
</gene>
<feature type="transmembrane region" description="Helical" evidence="1">
    <location>
        <begin position="95"/>
        <end position="117"/>
    </location>
</feature>
<name>A0A6N7WM85_9FIRM</name>
<keyword evidence="1" id="KW-0812">Transmembrane</keyword>
<accession>A0A6N7WM85</accession>